<feature type="non-terminal residue" evidence="1">
    <location>
        <position position="1"/>
    </location>
</feature>
<organism evidence="1">
    <name type="scientific">marine sediment metagenome</name>
    <dbReference type="NCBI Taxonomy" id="412755"/>
    <lineage>
        <taxon>unclassified sequences</taxon>
        <taxon>metagenomes</taxon>
        <taxon>ecological metagenomes</taxon>
    </lineage>
</organism>
<dbReference type="AlphaFoldDB" id="X1SJS7"/>
<evidence type="ECO:0000313" key="1">
    <source>
        <dbReference type="EMBL" id="GAI79416.1"/>
    </source>
</evidence>
<name>X1SJS7_9ZZZZ</name>
<reference evidence="1" key="1">
    <citation type="journal article" date="2014" name="Front. Microbiol.">
        <title>High frequency of phylogenetically diverse reductive dehalogenase-homologous genes in deep subseafloor sedimentary metagenomes.</title>
        <authorList>
            <person name="Kawai M."/>
            <person name="Futagami T."/>
            <person name="Toyoda A."/>
            <person name="Takaki Y."/>
            <person name="Nishi S."/>
            <person name="Hori S."/>
            <person name="Arai W."/>
            <person name="Tsubouchi T."/>
            <person name="Morono Y."/>
            <person name="Uchiyama I."/>
            <person name="Ito T."/>
            <person name="Fujiyama A."/>
            <person name="Inagaki F."/>
            <person name="Takami H."/>
        </authorList>
    </citation>
    <scope>NUCLEOTIDE SEQUENCE</scope>
    <source>
        <strain evidence="1">Expedition CK06-06</strain>
    </source>
</reference>
<comment type="caution">
    <text evidence="1">The sequence shown here is derived from an EMBL/GenBank/DDBJ whole genome shotgun (WGS) entry which is preliminary data.</text>
</comment>
<protein>
    <submittedName>
        <fullName evidence="1">Uncharacterized protein</fullName>
    </submittedName>
</protein>
<sequence length="36" mass="4002">IPKGKGIPIKNPKGEIVIRVINILTNKLYCKVVLKT</sequence>
<proteinExistence type="predicted"/>
<dbReference type="EMBL" id="BARW01005444">
    <property type="protein sequence ID" value="GAI79416.1"/>
    <property type="molecule type" value="Genomic_DNA"/>
</dbReference>
<gene>
    <name evidence="1" type="ORF">S12H4_11858</name>
</gene>
<accession>X1SJS7</accession>